<dbReference type="PANTHER" id="PTHR46173:SF1">
    <property type="entry name" value="CCA TRNA NUCLEOTIDYLTRANSFERASE 1, MITOCHONDRIAL"/>
    <property type="match status" value="1"/>
</dbReference>
<feature type="binding site" evidence="11">
    <location>
        <position position="162"/>
    </location>
    <ligand>
        <name>CTP</name>
        <dbReference type="ChEBI" id="CHEBI:37563"/>
    </ligand>
</feature>
<organism evidence="15 16">
    <name type="scientific">Oceanobacillus longus</name>
    <dbReference type="NCBI Taxonomy" id="930120"/>
    <lineage>
        <taxon>Bacteria</taxon>
        <taxon>Bacillati</taxon>
        <taxon>Bacillota</taxon>
        <taxon>Bacilli</taxon>
        <taxon>Bacillales</taxon>
        <taxon>Bacillaceae</taxon>
        <taxon>Oceanobacillus</taxon>
    </lineage>
</organism>
<dbReference type="Gene3D" id="1.10.246.80">
    <property type="match status" value="1"/>
</dbReference>
<feature type="binding site" evidence="11">
    <location>
        <position position="168"/>
    </location>
    <ligand>
        <name>CTP</name>
        <dbReference type="ChEBI" id="CHEBI:37563"/>
    </ligand>
</feature>
<evidence type="ECO:0000313" key="16">
    <source>
        <dbReference type="Proteomes" id="UP001595772"/>
    </source>
</evidence>
<evidence type="ECO:0000313" key="15">
    <source>
        <dbReference type="EMBL" id="MFC4022963.1"/>
    </source>
</evidence>
<evidence type="ECO:0000256" key="7">
    <source>
        <dbReference type="ARBA" id="ARBA00022800"/>
    </source>
</evidence>
<keyword evidence="2 11" id="KW-0808">Transferase</keyword>
<evidence type="ECO:0000256" key="2">
    <source>
        <dbReference type="ARBA" id="ARBA00022679"/>
    </source>
</evidence>
<keyword evidence="8 11" id="KW-0067">ATP-binding</keyword>
<keyword evidence="9 11" id="KW-0460">Magnesium</keyword>
<feature type="binding site" evidence="11">
    <location>
        <position position="165"/>
    </location>
    <ligand>
        <name>CTP</name>
        <dbReference type="ChEBI" id="CHEBI:37563"/>
    </ligand>
</feature>
<name>A0ABV8GVX7_9BACI</name>
<dbReference type="Pfam" id="PF01743">
    <property type="entry name" value="PolyA_pol"/>
    <property type="match status" value="1"/>
</dbReference>
<keyword evidence="10 11" id="KW-0694">RNA-binding</keyword>
<reference evidence="16" key="1">
    <citation type="journal article" date="2019" name="Int. J. Syst. Evol. Microbiol.">
        <title>The Global Catalogue of Microorganisms (GCM) 10K type strain sequencing project: providing services to taxonomists for standard genome sequencing and annotation.</title>
        <authorList>
            <consortium name="The Broad Institute Genomics Platform"/>
            <consortium name="The Broad Institute Genome Sequencing Center for Infectious Disease"/>
            <person name="Wu L."/>
            <person name="Ma J."/>
        </authorList>
    </citation>
    <scope>NUCLEOTIDE SEQUENCE [LARGE SCALE GENOMIC DNA]</scope>
    <source>
        <strain evidence="16">IBRC-M 10703</strain>
    </source>
</reference>
<feature type="binding site" evidence="11">
    <location>
        <position position="116"/>
    </location>
    <ligand>
        <name>ATP</name>
        <dbReference type="ChEBI" id="CHEBI:30616"/>
    </ligand>
</feature>
<comment type="function">
    <text evidence="11">Catalyzes the addition and repair of the essential 3'-terminal CCA sequence in tRNAs without using a nucleic acid template. Adds these three nucleotides in the order of C, C, and A to the tRNA nucleotide-73, using CTP and ATP as substrates and producing inorganic pyrophosphate. tRNA 3'-terminal CCA addition is required both for tRNA processing and repair. Also involved in tRNA surveillance by mediating tandem CCA addition to generate a CCACCA at the 3' terminus of unstable tRNAs. While stable tRNAs receive only 3'-terminal CCA, unstable tRNAs are marked with CCACCA and rapidly degraded.</text>
</comment>
<evidence type="ECO:0000259" key="14">
    <source>
        <dbReference type="Pfam" id="PF13735"/>
    </source>
</evidence>
<keyword evidence="5 11" id="KW-0479">Metal-binding</keyword>
<dbReference type="EMBL" id="JBHSAO010000001">
    <property type="protein sequence ID" value="MFC4022963.1"/>
    <property type="molecule type" value="Genomic_DNA"/>
</dbReference>
<evidence type="ECO:0000259" key="12">
    <source>
        <dbReference type="Pfam" id="PF01743"/>
    </source>
</evidence>
<feature type="domain" description="tRNA nucleotidyltransferase/poly(A) polymerase RNA and SrmB- binding" evidence="13">
    <location>
        <begin position="174"/>
        <end position="230"/>
    </location>
</feature>
<dbReference type="SUPFAM" id="SSF81891">
    <property type="entry name" value="Poly A polymerase C-terminal region-like"/>
    <property type="match status" value="1"/>
</dbReference>
<dbReference type="HAMAP" id="MF_01263">
    <property type="entry name" value="CCA_bact_type3"/>
    <property type="match status" value="1"/>
</dbReference>
<keyword evidence="6 11" id="KW-0547">Nucleotide-binding</keyword>
<feature type="binding site" evidence="11">
    <location>
        <position position="32"/>
    </location>
    <ligand>
        <name>CTP</name>
        <dbReference type="ChEBI" id="CHEBI:37563"/>
    </ligand>
</feature>
<evidence type="ECO:0000256" key="8">
    <source>
        <dbReference type="ARBA" id="ARBA00022840"/>
    </source>
</evidence>
<dbReference type="GO" id="GO:0004810">
    <property type="term" value="F:CCA tRNA nucleotidyltransferase activity"/>
    <property type="evidence" value="ECO:0007669"/>
    <property type="project" value="UniProtKB-EC"/>
</dbReference>
<feature type="domain" description="Poly A polymerase head" evidence="12">
    <location>
        <begin position="27"/>
        <end position="147"/>
    </location>
</feature>
<dbReference type="EC" id="2.7.7.72" evidence="11"/>
<keyword evidence="4 11" id="KW-0548">Nucleotidyltransferase</keyword>
<dbReference type="CDD" id="cd05398">
    <property type="entry name" value="NT_ClassII-CCAase"/>
    <property type="match status" value="1"/>
</dbReference>
<feature type="binding site" evidence="11">
    <location>
        <position position="168"/>
    </location>
    <ligand>
        <name>ATP</name>
        <dbReference type="ChEBI" id="CHEBI:30616"/>
    </ligand>
</feature>
<evidence type="ECO:0000256" key="3">
    <source>
        <dbReference type="ARBA" id="ARBA00022694"/>
    </source>
</evidence>
<dbReference type="Gene3D" id="1.10.3090.10">
    <property type="entry name" value="cca-adding enzyme, domain 2"/>
    <property type="match status" value="1"/>
</dbReference>
<feature type="binding site" evidence="11">
    <location>
        <position position="32"/>
    </location>
    <ligand>
        <name>ATP</name>
        <dbReference type="ChEBI" id="CHEBI:30616"/>
    </ligand>
</feature>
<evidence type="ECO:0000256" key="9">
    <source>
        <dbReference type="ARBA" id="ARBA00022842"/>
    </source>
</evidence>
<dbReference type="InterPro" id="IPR032828">
    <property type="entry name" value="PolyA_RNA-bd"/>
</dbReference>
<evidence type="ECO:0000259" key="13">
    <source>
        <dbReference type="Pfam" id="PF12627"/>
    </source>
</evidence>
<comment type="catalytic activity">
    <reaction evidence="11">
        <text>a tRNA precursor + 2 CTP + ATP = a tRNA with a 3' CCA end + 3 diphosphate</text>
        <dbReference type="Rhea" id="RHEA:14433"/>
        <dbReference type="Rhea" id="RHEA-COMP:10465"/>
        <dbReference type="Rhea" id="RHEA-COMP:10468"/>
        <dbReference type="ChEBI" id="CHEBI:30616"/>
        <dbReference type="ChEBI" id="CHEBI:33019"/>
        <dbReference type="ChEBI" id="CHEBI:37563"/>
        <dbReference type="ChEBI" id="CHEBI:74896"/>
        <dbReference type="ChEBI" id="CHEBI:83071"/>
        <dbReference type="EC" id="2.7.7.72"/>
    </reaction>
</comment>
<gene>
    <name evidence="11" type="primary">cca</name>
    <name evidence="15" type="ORF">ACFOUV_03930</name>
</gene>
<dbReference type="Gene3D" id="3.30.460.10">
    <property type="entry name" value="Beta Polymerase, domain 2"/>
    <property type="match status" value="1"/>
</dbReference>
<feature type="binding site" evidence="11">
    <location>
        <position position="116"/>
    </location>
    <ligand>
        <name>CTP</name>
        <dbReference type="ChEBI" id="CHEBI:37563"/>
    </ligand>
</feature>
<feature type="binding site" evidence="11">
    <location>
        <position position="35"/>
    </location>
    <ligand>
        <name>ATP</name>
        <dbReference type="ChEBI" id="CHEBI:30616"/>
    </ligand>
</feature>
<comment type="caution">
    <text evidence="15">The sequence shown here is derived from an EMBL/GenBank/DDBJ whole genome shotgun (WGS) entry which is preliminary data.</text>
</comment>
<dbReference type="SUPFAM" id="SSF81301">
    <property type="entry name" value="Nucleotidyltransferase"/>
    <property type="match status" value="1"/>
</dbReference>
<comment type="miscellaneous">
    <text evidence="11">A single active site specifically recognizes both ATP and CTP and is responsible for their addition.</text>
</comment>
<evidence type="ECO:0000256" key="4">
    <source>
        <dbReference type="ARBA" id="ARBA00022695"/>
    </source>
</evidence>
<dbReference type="Pfam" id="PF13735">
    <property type="entry name" value="tRNA_NucTran2_2"/>
    <property type="match status" value="1"/>
</dbReference>
<dbReference type="InterPro" id="IPR050264">
    <property type="entry name" value="Bact_CCA-adding_enz_type3_sf"/>
</dbReference>
<comment type="cofactor">
    <cofactor evidence="1 11">
        <name>Mg(2+)</name>
        <dbReference type="ChEBI" id="CHEBI:18420"/>
    </cofactor>
</comment>
<evidence type="ECO:0000256" key="5">
    <source>
        <dbReference type="ARBA" id="ARBA00022723"/>
    </source>
</evidence>
<feature type="binding site" evidence="11">
    <location>
        <position position="45"/>
    </location>
    <ligand>
        <name>Mg(2+)</name>
        <dbReference type="ChEBI" id="CHEBI:18420"/>
    </ligand>
</feature>
<dbReference type="Proteomes" id="UP001595772">
    <property type="component" value="Unassembled WGS sequence"/>
</dbReference>
<feature type="binding site" evidence="11">
    <location>
        <position position="165"/>
    </location>
    <ligand>
        <name>ATP</name>
        <dbReference type="ChEBI" id="CHEBI:30616"/>
    </ligand>
</feature>
<dbReference type="RefSeq" id="WP_379495451.1">
    <property type="nucleotide sequence ID" value="NZ_JBHSAO010000001.1"/>
</dbReference>
<feature type="binding site" evidence="11">
    <location>
        <position position="47"/>
    </location>
    <ligand>
        <name>Mg(2+)</name>
        <dbReference type="ChEBI" id="CHEBI:18420"/>
    </ligand>
</feature>
<comment type="catalytic activity">
    <reaction evidence="11">
        <text>a tRNA with a 3' CCA end + 2 CTP + ATP = a tRNA with a 3' CCACCA end + 3 diphosphate</text>
        <dbReference type="Rhea" id="RHEA:76235"/>
        <dbReference type="Rhea" id="RHEA-COMP:10468"/>
        <dbReference type="Rhea" id="RHEA-COMP:18655"/>
        <dbReference type="ChEBI" id="CHEBI:30616"/>
        <dbReference type="ChEBI" id="CHEBI:33019"/>
        <dbReference type="ChEBI" id="CHEBI:37563"/>
        <dbReference type="ChEBI" id="CHEBI:83071"/>
        <dbReference type="ChEBI" id="CHEBI:195187"/>
    </reaction>
</comment>
<dbReference type="PANTHER" id="PTHR46173">
    <property type="entry name" value="CCA TRNA NUCLEOTIDYLTRANSFERASE 1, MITOCHONDRIAL"/>
    <property type="match status" value="1"/>
</dbReference>
<comment type="subunit">
    <text evidence="11">Homodimer.</text>
</comment>
<dbReference type="NCBIfam" id="NF009814">
    <property type="entry name" value="PRK13299.1"/>
    <property type="match status" value="1"/>
</dbReference>
<keyword evidence="3 11" id="KW-0819">tRNA processing</keyword>
<keyword evidence="7 11" id="KW-0692">RNA repair</keyword>
<feature type="binding site" evidence="11">
    <location>
        <position position="35"/>
    </location>
    <ligand>
        <name>CTP</name>
        <dbReference type="ChEBI" id="CHEBI:37563"/>
    </ligand>
</feature>
<feature type="binding site" evidence="11">
    <location>
        <position position="159"/>
    </location>
    <ligand>
        <name>ATP</name>
        <dbReference type="ChEBI" id="CHEBI:30616"/>
    </ligand>
</feature>
<dbReference type="InterPro" id="IPR002646">
    <property type="entry name" value="PolA_pol_head_dom"/>
</dbReference>
<proteinExistence type="inferred from homology"/>
<evidence type="ECO:0000256" key="6">
    <source>
        <dbReference type="ARBA" id="ARBA00022741"/>
    </source>
</evidence>
<feature type="binding site" evidence="11">
    <location>
        <position position="159"/>
    </location>
    <ligand>
        <name>CTP</name>
        <dbReference type="ChEBI" id="CHEBI:37563"/>
    </ligand>
</feature>
<dbReference type="PROSITE" id="PS51257">
    <property type="entry name" value="PROKAR_LIPOPROTEIN"/>
    <property type="match status" value="1"/>
</dbReference>
<evidence type="ECO:0000256" key="1">
    <source>
        <dbReference type="ARBA" id="ARBA00001946"/>
    </source>
</evidence>
<dbReference type="InterPro" id="IPR023068">
    <property type="entry name" value="CCA-adding_enz_firmicutes"/>
</dbReference>
<protein>
    <recommendedName>
        <fullName evidence="11">CCA-adding enzyme</fullName>
        <ecNumber evidence="11">2.7.7.72</ecNumber>
    </recommendedName>
    <alternativeName>
        <fullName evidence="11">CCA tRNA nucleotidyltransferase</fullName>
    </alternativeName>
    <alternativeName>
        <fullName evidence="11">tRNA CCA-pyrophosphorylase</fullName>
    </alternativeName>
    <alternativeName>
        <fullName evidence="11">tRNA adenylyl-/cytidylyl- transferase</fullName>
    </alternativeName>
    <alternativeName>
        <fullName evidence="11">tRNA nucleotidyltransferase</fullName>
    </alternativeName>
    <alternativeName>
        <fullName evidence="11">tRNA-NT</fullName>
    </alternativeName>
</protein>
<evidence type="ECO:0000256" key="11">
    <source>
        <dbReference type="HAMAP-Rule" id="MF_01263"/>
    </source>
</evidence>
<sequence>MVNRMLPKAFLMAKPVLEHIEKHNHQAYFVGGCVRDLLLNRPLGDIDIATSASPEYIQEIFPKVIPVGIEHGTVIVRYEKESYEVTTFRMDGNYSDKRHPDTVQFIDKIDKDLERRDFTINALAMNLRGDMIDLFGGKEDIQKEIIRTVGNGYERFTEDPLRIIRALRFSSQLGFTIHPETLDDIKLVRHEIKSLAMERITNEFTKLFAGTYITTGIQYVKNLEIGKFLPVFSDFPDIINLIPSTMKPLKSFGEVITLLHLLKPEVTINHWVTKWKCSNKTKFEASQLLEAYKHYTVNGLDNMLVYRLRPEFYAGFVRLVHILEDTSVSMQQMVMIENKLEIYQKSDLAINGHDLIELFPERKKGPWLNHVINQIEQEVVTGKLMNNKNVIKDWVKWNPPAID</sequence>
<dbReference type="Pfam" id="PF12627">
    <property type="entry name" value="PolyA_pol_RNAbd"/>
    <property type="match status" value="1"/>
</dbReference>
<accession>A0ABV8GVX7</accession>
<feature type="domain" description="CCA-adding enzyme C-terminal" evidence="14">
    <location>
        <begin position="258"/>
        <end position="395"/>
    </location>
</feature>
<feature type="binding site" evidence="11">
    <location>
        <position position="162"/>
    </location>
    <ligand>
        <name>ATP</name>
        <dbReference type="ChEBI" id="CHEBI:30616"/>
    </ligand>
</feature>
<dbReference type="InterPro" id="IPR043519">
    <property type="entry name" value="NT_sf"/>
</dbReference>
<dbReference type="InterPro" id="IPR032810">
    <property type="entry name" value="CCA-adding_enz_C"/>
</dbReference>
<comment type="similarity">
    <text evidence="11">Belongs to the tRNA nucleotidyltransferase/poly(A) polymerase family. Bacterial CCA-adding enzyme type 3 subfamily.</text>
</comment>
<keyword evidence="16" id="KW-1185">Reference proteome</keyword>
<evidence type="ECO:0000256" key="10">
    <source>
        <dbReference type="ARBA" id="ARBA00022884"/>
    </source>
</evidence>